<dbReference type="PANTHER" id="PTHR37984:SF5">
    <property type="entry name" value="PROTEIN NYNRIN-LIKE"/>
    <property type="match status" value="1"/>
</dbReference>
<dbReference type="PROSITE" id="PS50879">
    <property type="entry name" value="RNASE_H_1"/>
    <property type="match status" value="1"/>
</dbReference>
<dbReference type="Proteomes" id="UP001066276">
    <property type="component" value="Chromosome 10"/>
</dbReference>
<dbReference type="InterPro" id="IPR036397">
    <property type="entry name" value="RNaseH_sf"/>
</dbReference>
<evidence type="ECO:0000259" key="2">
    <source>
        <dbReference type="PROSITE" id="PS50879"/>
    </source>
</evidence>
<dbReference type="Gene3D" id="1.10.340.70">
    <property type="match status" value="1"/>
</dbReference>
<evidence type="ECO:0000256" key="1">
    <source>
        <dbReference type="ARBA" id="ARBA00039658"/>
    </source>
</evidence>
<dbReference type="GO" id="GO:0004523">
    <property type="term" value="F:RNA-DNA hybrid ribonuclease activity"/>
    <property type="evidence" value="ECO:0007669"/>
    <property type="project" value="InterPro"/>
</dbReference>
<name>A0AAV7LY28_PLEWA</name>
<dbReference type="GO" id="GO:0003676">
    <property type="term" value="F:nucleic acid binding"/>
    <property type="evidence" value="ECO:0007669"/>
    <property type="project" value="InterPro"/>
</dbReference>
<dbReference type="PANTHER" id="PTHR37984">
    <property type="entry name" value="PROTEIN CBG26694"/>
    <property type="match status" value="1"/>
</dbReference>
<organism evidence="4 5">
    <name type="scientific">Pleurodeles waltl</name>
    <name type="common">Iberian ribbed newt</name>
    <dbReference type="NCBI Taxonomy" id="8319"/>
    <lineage>
        <taxon>Eukaryota</taxon>
        <taxon>Metazoa</taxon>
        <taxon>Chordata</taxon>
        <taxon>Craniata</taxon>
        <taxon>Vertebrata</taxon>
        <taxon>Euteleostomi</taxon>
        <taxon>Amphibia</taxon>
        <taxon>Batrachia</taxon>
        <taxon>Caudata</taxon>
        <taxon>Salamandroidea</taxon>
        <taxon>Salamandridae</taxon>
        <taxon>Pleurodelinae</taxon>
        <taxon>Pleurodeles</taxon>
    </lineage>
</organism>
<dbReference type="InterPro" id="IPR050951">
    <property type="entry name" value="Retrovirus_Pol_polyprotein"/>
</dbReference>
<dbReference type="InterPro" id="IPR002156">
    <property type="entry name" value="RNaseH_domain"/>
</dbReference>
<dbReference type="Pfam" id="PF00075">
    <property type="entry name" value="RNase_H"/>
    <property type="match status" value="1"/>
</dbReference>
<dbReference type="InterPro" id="IPR001584">
    <property type="entry name" value="Integrase_cat-core"/>
</dbReference>
<evidence type="ECO:0000259" key="3">
    <source>
        <dbReference type="PROSITE" id="PS50994"/>
    </source>
</evidence>
<dbReference type="PROSITE" id="PS50994">
    <property type="entry name" value="INTEGRASE"/>
    <property type="match status" value="1"/>
</dbReference>
<evidence type="ECO:0000313" key="4">
    <source>
        <dbReference type="EMBL" id="KAJ1096450.1"/>
    </source>
</evidence>
<dbReference type="SUPFAM" id="SSF53098">
    <property type="entry name" value="Ribonuclease H-like"/>
    <property type="match status" value="2"/>
</dbReference>
<accession>A0AAV7LY28</accession>
<reference evidence="4" key="1">
    <citation type="journal article" date="2022" name="bioRxiv">
        <title>Sequencing and chromosome-scale assembly of the giantPleurodeles waltlgenome.</title>
        <authorList>
            <person name="Brown T."/>
            <person name="Elewa A."/>
            <person name="Iarovenko S."/>
            <person name="Subramanian E."/>
            <person name="Araus A.J."/>
            <person name="Petzold A."/>
            <person name="Susuki M."/>
            <person name="Suzuki K.-i.T."/>
            <person name="Hayashi T."/>
            <person name="Toyoda A."/>
            <person name="Oliveira C."/>
            <person name="Osipova E."/>
            <person name="Leigh N.D."/>
            <person name="Simon A."/>
            <person name="Yun M.H."/>
        </authorList>
    </citation>
    <scope>NUCLEOTIDE SEQUENCE</scope>
    <source>
        <strain evidence="4">20211129_DDA</strain>
        <tissue evidence="4">Liver</tissue>
    </source>
</reference>
<dbReference type="GO" id="GO:0015074">
    <property type="term" value="P:DNA integration"/>
    <property type="evidence" value="ECO:0007669"/>
    <property type="project" value="InterPro"/>
</dbReference>
<feature type="domain" description="RNase H type-1" evidence="2">
    <location>
        <begin position="1"/>
        <end position="124"/>
    </location>
</feature>
<evidence type="ECO:0000313" key="5">
    <source>
        <dbReference type="Proteomes" id="UP001066276"/>
    </source>
</evidence>
<gene>
    <name evidence="4" type="ORF">NDU88_001592</name>
</gene>
<dbReference type="AlphaFoldDB" id="A0AAV7LY28"/>
<protein>
    <recommendedName>
        <fullName evidence="1">Gypsy retrotransposon integrase-like protein 1</fullName>
    </recommendedName>
</protein>
<feature type="domain" description="Integrase catalytic" evidence="3">
    <location>
        <begin position="257"/>
        <end position="371"/>
    </location>
</feature>
<sequence>MEGEKLCPQHTFTQTLGDYTAQLAELKALLLALEHADPAIFTLLVCDSYYCVQSFNEYLHYWRLNGVRDSKGNTIKHRLLWGKVADLKETLPKVHVVHTLRHQRVGIHVAENTLADEAAKSAVAVATVAAVTCSSSKPDTEILAAIKATADGTPYPKEFPSKYHYSMGGMLNAEVKIPGVGVREMPNKIERPRLITAAHEGAASAHAGMAATISLLQARYWWPGVYKETKQYVLWCDICQQIKVSTARRPQQTPLLISNKPLQCVYLDHCGPLTPDSAYKYILVAVDSCSRFVWVWPQRSADARTVIKDLRIFVDTYAVAVFYSDQGPAFASKAFRDTMASLGVQLQFSSPFHPEGNSVMERLNRDLKQSLTARVIDGPGVQTADTPFDINDRVTVLQDLQQFREDNSSASAASTGIKDEPVTPTGWIPRIWDCVREKVAVKKEFGPSYRVPVPVLGIHGTRTVILPPLQGAKGNRFVSINNVKLQHVADSAQQTKRNAQ</sequence>
<dbReference type="Gene3D" id="3.30.420.10">
    <property type="entry name" value="Ribonuclease H-like superfamily/Ribonuclease H"/>
    <property type="match status" value="2"/>
</dbReference>
<comment type="caution">
    <text evidence="4">The sequence shown here is derived from an EMBL/GenBank/DDBJ whole genome shotgun (WGS) entry which is preliminary data.</text>
</comment>
<dbReference type="InterPro" id="IPR012337">
    <property type="entry name" value="RNaseH-like_sf"/>
</dbReference>
<dbReference type="Pfam" id="PF17921">
    <property type="entry name" value="Integrase_H2C2"/>
    <property type="match status" value="1"/>
</dbReference>
<dbReference type="InterPro" id="IPR041588">
    <property type="entry name" value="Integrase_H2C2"/>
</dbReference>
<dbReference type="Pfam" id="PF00665">
    <property type="entry name" value="rve"/>
    <property type="match status" value="1"/>
</dbReference>
<proteinExistence type="predicted"/>
<keyword evidence="5" id="KW-1185">Reference proteome</keyword>
<dbReference type="Gene3D" id="2.30.30.140">
    <property type="match status" value="1"/>
</dbReference>
<dbReference type="EMBL" id="JANPWB010000014">
    <property type="protein sequence ID" value="KAJ1096450.1"/>
    <property type="molecule type" value="Genomic_DNA"/>
</dbReference>